<keyword evidence="1" id="KW-0343">GTPase activation</keyword>
<feature type="compositionally biased region" description="Polar residues" evidence="2">
    <location>
        <begin position="617"/>
        <end position="627"/>
    </location>
</feature>
<dbReference type="Pfam" id="PF00566">
    <property type="entry name" value="RabGAP-TBC"/>
    <property type="match status" value="2"/>
</dbReference>
<feature type="domain" description="Rab-GAP TBC" evidence="3">
    <location>
        <begin position="19"/>
        <end position="395"/>
    </location>
</feature>
<dbReference type="Proteomes" id="UP000239757">
    <property type="component" value="Unassembled WGS sequence"/>
</dbReference>
<reference evidence="4 5" key="1">
    <citation type="submission" date="2015-01" db="EMBL/GenBank/DDBJ databases">
        <title>Genome of allotetraploid Gossypium barbadense reveals genomic plasticity and fiber elongation in cotton evolution.</title>
        <authorList>
            <person name="Chen X."/>
            <person name="Liu X."/>
            <person name="Zhao B."/>
            <person name="Zheng H."/>
            <person name="Hu Y."/>
            <person name="Lu G."/>
            <person name="Yang C."/>
            <person name="Chen J."/>
            <person name="Shan C."/>
            <person name="Zhang L."/>
            <person name="Zhou Y."/>
            <person name="Wang L."/>
            <person name="Guo W."/>
            <person name="Bai Y."/>
            <person name="Ruan J."/>
            <person name="Shangguan X."/>
            <person name="Mao Y."/>
            <person name="Jiang J."/>
            <person name="Zhu Y."/>
            <person name="Lei J."/>
            <person name="Kang H."/>
            <person name="Chen S."/>
            <person name="He X."/>
            <person name="Wang R."/>
            <person name="Wang Y."/>
            <person name="Chen J."/>
            <person name="Wang L."/>
            <person name="Yu S."/>
            <person name="Wang B."/>
            <person name="Wei J."/>
            <person name="Song S."/>
            <person name="Lu X."/>
            <person name="Gao Z."/>
            <person name="Gu W."/>
            <person name="Deng X."/>
            <person name="Ma D."/>
            <person name="Wang S."/>
            <person name="Liang W."/>
            <person name="Fang L."/>
            <person name="Cai C."/>
            <person name="Zhu X."/>
            <person name="Zhou B."/>
            <person name="Zhang Y."/>
            <person name="Chen Z."/>
            <person name="Xu S."/>
            <person name="Zhu R."/>
            <person name="Wang S."/>
            <person name="Zhang T."/>
            <person name="Zhao G."/>
        </authorList>
    </citation>
    <scope>NUCLEOTIDE SEQUENCE [LARGE SCALE GENOMIC DNA]</scope>
    <source>
        <strain evidence="5">cv. Xinhai21</strain>
        <tissue evidence="4">Leaf</tissue>
    </source>
</reference>
<evidence type="ECO:0000256" key="2">
    <source>
        <dbReference type="SAM" id="MobiDB-lite"/>
    </source>
</evidence>
<dbReference type="InterPro" id="IPR035969">
    <property type="entry name" value="Rab-GAP_TBC_sf"/>
</dbReference>
<proteinExistence type="predicted"/>
<accession>A0A2P5XHE1</accession>
<evidence type="ECO:0000256" key="1">
    <source>
        <dbReference type="ARBA" id="ARBA00022468"/>
    </source>
</evidence>
<dbReference type="AlphaFoldDB" id="A0A2P5XHE1"/>
<dbReference type="PANTHER" id="PTHR22957">
    <property type="entry name" value="TBC1 DOMAIN FAMILY MEMBER GTPASE-ACTIVATING PROTEIN"/>
    <property type="match status" value="1"/>
</dbReference>
<feature type="compositionally biased region" description="Polar residues" evidence="2">
    <location>
        <begin position="749"/>
        <end position="764"/>
    </location>
</feature>
<dbReference type="PROSITE" id="PS50086">
    <property type="entry name" value="TBC_RABGAP"/>
    <property type="match status" value="1"/>
</dbReference>
<dbReference type="FunFam" id="1.10.472.80:FF:000034">
    <property type="entry name" value="TBC1 domain family member 5"/>
    <property type="match status" value="1"/>
</dbReference>
<feature type="region of interest" description="Disordered" evidence="2">
    <location>
        <begin position="749"/>
        <end position="791"/>
    </location>
</feature>
<feature type="compositionally biased region" description="Polar residues" evidence="2">
    <location>
        <begin position="645"/>
        <end position="665"/>
    </location>
</feature>
<dbReference type="GO" id="GO:0005096">
    <property type="term" value="F:GTPase activator activity"/>
    <property type="evidence" value="ECO:0007669"/>
    <property type="project" value="UniProtKB-KW"/>
</dbReference>
<dbReference type="Gene3D" id="1.10.8.270">
    <property type="entry name" value="putative rabgap domain of human tbc1 domain family member 14 like domains"/>
    <property type="match status" value="1"/>
</dbReference>
<dbReference type="SMART" id="SM00164">
    <property type="entry name" value="TBC"/>
    <property type="match status" value="1"/>
</dbReference>
<dbReference type="SUPFAM" id="SSF47923">
    <property type="entry name" value="Ypt/Rab-GAP domain of gyp1p"/>
    <property type="match status" value="2"/>
</dbReference>
<dbReference type="OrthoDB" id="27140at2759"/>
<dbReference type="Gene3D" id="1.10.472.80">
    <property type="entry name" value="Ypt/Rab-GAP domain of gyp1p, domain 3"/>
    <property type="match status" value="1"/>
</dbReference>
<evidence type="ECO:0000313" key="5">
    <source>
        <dbReference type="Proteomes" id="UP000239757"/>
    </source>
</evidence>
<evidence type="ECO:0000313" key="4">
    <source>
        <dbReference type="EMBL" id="PPS02769.1"/>
    </source>
</evidence>
<dbReference type="InterPro" id="IPR000195">
    <property type="entry name" value="Rab-GAP-TBC_dom"/>
</dbReference>
<gene>
    <name evidence="4" type="ORF">GOBAR_AA17895</name>
</gene>
<dbReference type="PANTHER" id="PTHR22957:SF337">
    <property type="entry name" value="TBC1 DOMAIN FAMILY MEMBER 5"/>
    <property type="match status" value="1"/>
</dbReference>
<feature type="region of interest" description="Disordered" evidence="2">
    <location>
        <begin position="557"/>
        <end position="627"/>
    </location>
</feature>
<sequence length="863" mass="96025">MSKEIVKEEAPSSSPVVSGSFASLRSVRWRISLGILPSSSSVDDLRRVTADSRRRYAGLRRWLLVDPHVPKDGRSKSPDLVMDNPLSQNPDSTWGQFFRNAELEKMVDHDLSRLYPEHGSYFQTPGCQGMLRRILLLWCLRHPEYGYRQDFARLNQQCVAALIIECFLVPESLLFMVRHKSNMLAFTLGMHELLAPLLYVLHVDVERLSEVRKLHEHHFIDKFDGLSFEENDVTYNFDFKKFLDSMEDEIGSQGNSKKARSLDELDPEIQTIVLLSDTYGAEGELGIVLSEKFTEHDAYCMFEALMSGAHGSVAMADFFSPIPAAQSQSGLPPVIEASAALYHLLSIVDSSLHSHLVELGVEPQYFALRWLRVLFGREFSLQDLLVVWDEIFTADNSPLEKDSGNDENSSFKMFNSCRGALITAMAVSMILYVRSSLLATENATTCLQRLLNFPETINLRKLIAKAKPLQILALDSKISPLSSIFDGSYNRSKSAVSGYNLSSHPVSPKTPLSLVPDSYWEEKWRVLHKAEELKQDSLDKLSPSGKKRWSEKVKLVLSRTESDPSPARAEKYKKGHKSSVRRSLLDDLTRQLGLEEEDTEKGGCSDASNLGDHHSTEAQVEGQQNDTNIGSIYRAEERCECGSGTVVSEENSSIFSDPLSSGSGTNDHENDTEKSSFASNLSSDENDDHHQSNPEDSPLPVSSPPPEGVPLNSPHENESSGKLVSAMKERRHLSGRFQWLFRFGRNNVSQEASDKGGTNETAKSLNRDSKSNTADSSVAGASRNSSLASQRDVVDQNVMGTLKNLGQSMLEHIQVLESVFQQDRVQVGSVDNLGKSNLVGKGQVTAMTALKELRKISNLLSEM</sequence>
<evidence type="ECO:0000259" key="3">
    <source>
        <dbReference type="PROSITE" id="PS50086"/>
    </source>
</evidence>
<organism evidence="4 5">
    <name type="scientific">Gossypium barbadense</name>
    <name type="common">Sea Island cotton</name>
    <name type="synonym">Hibiscus barbadensis</name>
    <dbReference type="NCBI Taxonomy" id="3634"/>
    <lineage>
        <taxon>Eukaryota</taxon>
        <taxon>Viridiplantae</taxon>
        <taxon>Streptophyta</taxon>
        <taxon>Embryophyta</taxon>
        <taxon>Tracheophyta</taxon>
        <taxon>Spermatophyta</taxon>
        <taxon>Magnoliopsida</taxon>
        <taxon>eudicotyledons</taxon>
        <taxon>Gunneridae</taxon>
        <taxon>Pentapetalae</taxon>
        <taxon>rosids</taxon>
        <taxon>malvids</taxon>
        <taxon>Malvales</taxon>
        <taxon>Malvaceae</taxon>
        <taxon>Malvoideae</taxon>
        <taxon>Gossypium</taxon>
    </lineage>
</organism>
<dbReference type="EMBL" id="KZ664860">
    <property type="protein sequence ID" value="PPS02769.1"/>
    <property type="molecule type" value="Genomic_DNA"/>
</dbReference>
<name>A0A2P5XHE1_GOSBA</name>
<feature type="compositionally biased region" description="Basic residues" evidence="2">
    <location>
        <begin position="571"/>
        <end position="580"/>
    </location>
</feature>
<feature type="region of interest" description="Disordered" evidence="2">
    <location>
        <begin position="644"/>
        <end position="723"/>
    </location>
</feature>
<protein>
    <recommendedName>
        <fullName evidence="3">Rab-GAP TBC domain-containing protein</fullName>
    </recommendedName>
</protein>